<evidence type="ECO:0000256" key="2">
    <source>
        <dbReference type="ARBA" id="ARBA00023270"/>
    </source>
</evidence>
<dbReference type="Proteomes" id="UP000230775">
    <property type="component" value="Unassembled WGS sequence"/>
</dbReference>
<keyword evidence="1" id="KW-0413">Isomerase</keyword>
<protein>
    <recommendedName>
        <fullName evidence="3">Thiazole synthase ThiG domain-containing protein</fullName>
    </recommendedName>
</protein>
<evidence type="ECO:0000313" key="5">
    <source>
        <dbReference type="Proteomes" id="UP000230775"/>
    </source>
</evidence>
<dbReference type="InterPro" id="IPR035990">
    <property type="entry name" value="TIM_sf"/>
</dbReference>
<dbReference type="Gene3D" id="3.20.20.70">
    <property type="entry name" value="Aldolase class I"/>
    <property type="match status" value="1"/>
</dbReference>
<dbReference type="InterPro" id="IPR033983">
    <property type="entry name" value="Thiazole_synthase_ThiG"/>
</dbReference>
<proteinExistence type="predicted"/>
<evidence type="ECO:0000259" key="3">
    <source>
        <dbReference type="Pfam" id="PF05690"/>
    </source>
</evidence>
<name>A0A2H0WQG3_9BACT</name>
<evidence type="ECO:0000256" key="1">
    <source>
        <dbReference type="ARBA" id="ARBA00023235"/>
    </source>
</evidence>
<evidence type="ECO:0000313" key="4">
    <source>
        <dbReference type="EMBL" id="PIS14902.1"/>
    </source>
</evidence>
<dbReference type="Pfam" id="PF05690">
    <property type="entry name" value="ThiG"/>
    <property type="match status" value="1"/>
</dbReference>
<dbReference type="EMBL" id="PEZI01000006">
    <property type="protein sequence ID" value="PIS14902.1"/>
    <property type="molecule type" value="Genomic_DNA"/>
</dbReference>
<dbReference type="NCBIfam" id="NF003302">
    <property type="entry name" value="PRK04302.1"/>
    <property type="match status" value="1"/>
</dbReference>
<dbReference type="PROSITE" id="PS51440">
    <property type="entry name" value="TIM_2"/>
    <property type="match status" value="1"/>
</dbReference>
<keyword evidence="2" id="KW-0704">Schiff base</keyword>
<dbReference type="InterPro" id="IPR013785">
    <property type="entry name" value="Aldolase_TIM"/>
</dbReference>
<dbReference type="Pfam" id="PF00121">
    <property type="entry name" value="TIM"/>
    <property type="match status" value="1"/>
</dbReference>
<dbReference type="InterPro" id="IPR000652">
    <property type="entry name" value="Triosephosphate_isomerase"/>
</dbReference>
<comment type="caution">
    <text evidence="4">The sequence shown here is derived from an EMBL/GenBank/DDBJ whole genome shotgun (WGS) entry which is preliminary data.</text>
</comment>
<reference evidence="5" key="1">
    <citation type="submission" date="2017-09" db="EMBL/GenBank/DDBJ databases">
        <title>Depth-based differentiation of microbial function through sediment-hosted aquifers and enrichment of novel symbionts in the deep terrestrial subsurface.</title>
        <authorList>
            <person name="Probst A.J."/>
            <person name="Ladd B."/>
            <person name="Jarett J.K."/>
            <person name="Geller-Mcgrath D.E."/>
            <person name="Sieber C.M.K."/>
            <person name="Emerson J.B."/>
            <person name="Anantharaman K."/>
            <person name="Thomas B.C."/>
            <person name="Malmstrom R."/>
            <person name="Stieglmeier M."/>
            <person name="Klingl A."/>
            <person name="Woyke T."/>
            <person name="Ryan C.M."/>
            <person name="Banfield J.F."/>
        </authorList>
    </citation>
    <scope>NUCLEOTIDE SEQUENCE [LARGE SCALE GENOMIC DNA]</scope>
</reference>
<organism evidence="4 5">
    <name type="scientific">Candidatus Shapirobacteria bacterium CG09_land_8_20_14_0_10_39_12</name>
    <dbReference type="NCBI Taxonomy" id="1974885"/>
    <lineage>
        <taxon>Bacteria</taxon>
        <taxon>Candidatus Shapironibacteriota</taxon>
    </lineage>
</organism>
<accession>A0A2H0WQG3</accession>
<feature type="domain" description="Thiazole synthase ThiG" evidence="3">
    <location>
        <begin position="173"/>
        <end position="214"/>
    </location>
</feature>
<dbReference type="AlphaFoldDB" id="A0A2H0WQG3"/>
<gene>
    <name evidence="4" type="ORF">COT64_00265</name>
</gene>
<dbReference type="SUPFAM" id="SSF51351">
    <property type="entry name" value="Triosephosphate isomerase (TIM)"/>
    <property type="match status" value="1"/>
</dbReference>
<dbReference type="GO" id="GO:0004807">
    <property type="term" value="F:triose-phosphate isomerase activity"/>
    <property type="evidence" value="ECO:0007669"/>
    <property type="project" value="InterPro"/>
</dbReference>
<sequence>MEVFKIFINFKTYPQGTGEKAVELAKICEGFGGDGKFEIIPVVQAADLYRIKQSVKIPVWVQHTDWQKQGQHTGWQNLEAVVEAGASGTLLNHSEHPLSPGTIKQVLARVKEAKRQKNKDFEVMVCCKTLGQMERLAKLKPGYLGYEIEELIGKEVSIVDFDIKALEHAKEICKEIPLIIGAGVHKPGDLKKAKELGCGGVLISSAIVLAENPKEKLAEIVNF</sequence>